<dbReference type="InterPro" id="IPR023214">
    <property type="entry name" value="HAD_sf"/>
</dbReference>
<dbReference type="EMBL" id="JBHUEY010000006">
    <property type="protein sequence ID" value="MFD1784668.1"/>
    <property type="molecule type" value="Genomic_DNA"/>
</dbReference>
<evidence type="ECO:0000313" key="1">
    <source>
        <dbReference type="EMBL" id="MFD1784668.1"/>
    </source>
</evidence>
<dbReference type="Gene3D" id="3.40.50.1000">
    <property type="entry name" value="HAD superfamily/HAD-like"/>
    <property type="match status" value="1"/>
</dbReference>
<accession>A0ABW4N3L5</accession>
<dbReference type="RefSeq" id="WP_377280808.1">
    <property type="nucleotide sequence ID" value="NZ_JBHRSI010000002.1"/>
</dbReference>
<evidence type="ECO:0000313" key="2">
    <source>
        <dbReference type="Proteomes" id="UP001597237"/>
    </source>
</evidence>
<evidence type="ECO:0008006" key="3">
    <source>
        <dbReference type="Google" id="ProtNLM"/>
    </source>
</evidence>
<sequence length="188" mass="20621">MLGLFIEGFERFVTAQGFEFRLDRFALFQNIYRPGEDQHLPVEDGRRLFDDFFGTACGEMTPADGGADALRALSGRAQVVIFTNAPAQARLARTQWLARHGLDYPLLLGSGPKGPMTAELVRLADAPAAFIDDLLPNLDSVAERAPQVATFQHVADPRLRPLAPSAPERHPRIDDWAELAAAVEKAIS</sequence>
<name>A0ABW4N3L5_9CAUL</name>
<reference evidence="2" key="1">
    <citation type="journal article" date="2019" name="Int. J. Syst. Evol. Microbiol.">
        <title>The Global Catalogue of Microorganisms (GCM) 10K type strain sequencing project: providing services to taxonomists for standard genome sequencing and annotation.</title>
        <authorList>
            <consortium name="The Broad Institute Genomics Platform"/>
            <consortium name="The Broad Institute Genome Sequencing Center for Infectious Disease"/>
            <person name="Wu L."/>
            <person name="Ma J."/>
        </authorList>
    </citation>
    <scope>NUCLEOTIDE SEQUENCE [LARGE SCALE GENOMIC DNA]</scope>
    <source>
        <strain evidence="2">DFY28</strain>
    </source>
</reference>
<dbReference type="InterPro" id="IPR036412">
    <property type="entry name" value="HAD-like_sf"/>
</dbReference>
<dbReference type="Proteomes" id="UP001597237">
    <property type="component" value="Unassembled WGS sequence"/>
</dbReference>
<proteinExistence type="predicted"/>
<gene>
    <name evidence="1" type="ORF">ACFSC0_14790</name>
</gene>
<organism evidence="1 2">
    <name type="scientific">Phenylobacterium terrae</name>
    <dbReference type="NCBI Taxonomy" id="2665495"/>
    <lineage>
        <taxon>Bacteria</taxon>
        <taxon>Pseudomonadati</taxon>
        <taxon>Pseudomonadota</taxon>
        <taxon>Alphaproteobacteria</taxon>
        <taxon>Caulobacterales</taxon>
        <taxon>Caulobacteraceae</taxon>
        <taxon>Phenylobacterium</taxon>
    </lineage>
</organism>
<protein>
    <recommendedName>
        <fullName evidence="3">Haloacid dehalogenase</fullName>
    </recommendedName>
</protein>
<comment type="caution">
    <text evidence="1">The sequence shown here is derived from an EMBL/GenBank/DDBJ whole genome shotgun (WGS) entry which is preliminary data.</text>
</comment>
<dbReference type="SUPFAM" id="SSF56784">
    <property type="entry name" value="HAD-like"/>
    <property type="match status" value="1"/>
</dbReference>
<keyword evidence="2" id="KW-1185">Reference proteome</keyword>